<dbReference type="eggNOG" id="COG0674">
    <property type="taxonomic scope" value="Bacteria"/>
</dbReference>
<name>A9F8D8_SORC5</name>
<dbReference type="BioCyc" id="SCEL448385:SCE_RS23005-MONOMER"/>
<dbReference type="STRING" id="448385.sce4484"/>
<evidence type="ECO:0000259" key="4">
    <source>
        <dbReference type="Pfam" id="PF17147"/>
    </source>
</evidence>
<protein>
    <submittedName>
        <fullName evidence="5">Transketolase C-terminal-like domain</fullName>
    </submittedName>
</protein>
<dbReference type="InterPro" id="IPR033412">
    <property type="entry name" value="PFOR_II"/>
</dbReference>
<feature type="compositionally biased region" description="Low complexity" evidence="2">
    <location>
        <begin position="31"/>
        <end position="43"/>
    </location>
</feature>
<dbReference type="InterPro" id="IPR050722">
    <property type="entry name" value="Pyruvate:ferred/Flavod_OxRd"/>
</dbReference>
<dbReference type="PANTHER" id="PTHR32154">
    <property type="entry name" value="PYRUVATE-FLAVODOXIN OXIDOREDUCTASE-RELATED"/>
    <property type="match status" value="1"/>
</dbReference>
<dbReference type="PANTHER" id="PTHR32154:SF0">
    <property type="entry name" value="PYRUVATE-FLAVODOXIN OXIDOREDUCTASE-RELATED"/>
    <property type="match status" value="1"/>
</dbReference>
<dbReference type="SUPFAM" id="SSF52922">
    <property type="entry name" value="TK C-terminal domain-like"/>
    <property type="match status" value="1"/>
</dbReference>
<keyword evidence="1" id="KW-0560">Oxidoreductase</keyword>
<dbReference type="GO" id="GO:0016491">
    <property type="term" value="F:oxidoreductase activity"/>
    <property type="evidence" value="ECO:0007669"/>
    <property type="project" value="UniProtKB-KW"/>
</dbReference>
<keyword evidence="6" id="KW-1185">Reference proteome</keyword>
<dbReference type="InterPro" id="IPR002880">
    <property type="entry name" value="Pyrv_Fd/Flavodoxin_OxRdtase_N"/>
</dbReference>
<dbReference type="Gene3D" id="3.40.50.970">
    <property type="match status" value="1"/>
</dbReference>
<dbReference type="KEGG" id="scl:sce4484"/>
<dbReference type="Pfam" id="PF17147">
    <property type="entry name" value="PFOR_II"/>
    <property type="match status" value="1"/>
</dbReference>
<sequence>MFLVKARVASVLAPSPWASSRLAEPSMPSIGRRGPAAATGRARQASTMRSTRRASDRPGAARGGSSLRAGSVNSRSYVRTLTNTDDRDRRATPGRPLRGSRSRSRLTSRAARATNDGMAGPDGLGAPPDPAAVIAHVEVAAGSALFAAHAAVPGNLPIERAACATEAIRGAAARTRAGQRASVVLGAHELVGALAALGEAAAVRTPVTVHVIERRGGLAVGRDELAPALDVGAGVLVTWSSQEAADMTLVARRAAEDSETPFLHLVDALPSDVSALGGTRELAARFLGAERSAPTFTDAAPGESDGDGGPRPQGRGVVRKRAERGFCARVPFALASAMRELCELTGRPLGAIERVETADAEEIMVVVGCAFPAAREVVRSLRAQGRRVGLVGVRALRPFFGADVVKTLGRAKAIVVLEPLDVPLAPYGPVAAAVKAAFADALTWAPGFPSVGRIPPILSATFATIDGTITERDVRLSLAEIASGERARRHIVFGSDG</sequence>
<dbReference type="GO" id="GO:0006979">
    <property type="term" value="P:response to oxidative stress"/>
    <property type="evidence" value="ECO:0007669"/>
    <property type="project" value="TreeGrafter"/>
</dbReference>
<proteinExistence type="predicted"/>
<feature type="compositionally biased region" description="Low complexity" evidence="2">
    <location>
        <begin position="57"/>
        <end position="71"/>
    </location>
</feature>
<dbReference type="Pfam" id="PF01855">
    <property type="entry name" value="POR_N"/>
    <property type="match status" value="1"/>
</dbReference>
<accession>A9F8D8</accession>
<reference evidence="5 6" key="1">
    <citation type="journal article" date="2007" name="Nat. Biotechnol.">
        <title>Complete genome sequence of the myxobacterium Sorangium cellulosum.</title>
        <authorList>
            <person name="Schneiker S."/>
            <person name="Perlova O."/>
            <person name="Kaiser O."/>
            <person name="Gerth K."/>
            <person name="Alici A."/>
            <person name="Altmeyer M.O."/>
            <person name="Bartels D."/>
            <person name="Bekel T."/>
            <person name="Beyer S."/>
            <person name="Bode E."/>
            <person name="Bode H.B."/>
            <person name="Bolten C.J."/>
            <person name="Choudhuri J.V."/>
            <person name="Doss S."/>
            <person name="Elnakady Y.A."/>
            <person name="Frank B."/>
            <person name="Gaigalat L."/>
            <person name="Goesmann A."/>
            <person name="Groeger C."/>
            <person name="Gross F."/>
            <person name="Jelsbak L."/>
            <person name="Jelsbak L."/>
            <person name="Kalinowski J."/>
            <person name="Kegler C."/>
            <person name="Knauber T."/>
            <person name="Konietzny S."/>
            <person name="Kopp M."/>
            <person name="Krause L."/>
            <person name="Krug D."/>
            <person name="Linke B."/>
            <person name="Mahmud T."/>
            <person name="Martinez-Arias R."/>
            <person name="McHardy A.C."/>
            <person name="Merai M."/>
            <person name="Meyer F."/>
            <person name="Mormann S."/>
            <person name="Munoz-Dorado J."/>
            <person name="Perez J."/>
            <person name="Pradella S."/>
            <person name="Rachid S."/>
            <person name="Raddatz G."/>
            <person name="Rosenau F."/>
            <person name="Rueckert C."/>
            <person name="Sasse F."/>
            <person name="Scharfe M."/>
            <person name="Schuster S.C."/>
            <person name="Suen G."/>
            <person name="Treuner-Lange A."/>
            <person name="Velicer G.J."/>
            <person name="Vorholter F.-J."/>
            <person name="Weissman K.J."/>
            <person name="Welch R.D."/>
            <person name="Wenzel S.C."/>
            <person name="Whitworth D.E."/>
            <person name="Wilhelm S."/>
            <person name="Wittmann C."/>
            <person name="Bloecker H."/>
            <person name="Puehler A."/>
            <person name="Mueller R."/>
        </authorList>
    </citation>
    <scope>NUCLEOTIDE SEQUENCE [LARGE SCALE GENOMIC DNA]</scope>
    <source>
        <strain evidence="6">So ce56</strain>
    </source>
</reference>
<dbReference type="Gene3D" id="3.40.50.920">
    <property type="match status" value="1"/>
</dbReference>
<dbReference type="InterPro" id="IPR029061">
    <property type="entry name" value="THDP-binding"/>
</dbReference>
<dbReference type="Proteomes" id="UP000002139">
    <property type="component" value="Chromosome"/>
</dbReference>
<gene>
    <name evidence="5" type="ordered locus">sce4484</name>
</gene>
<evidence type="ECO:0000313" key="5">
    <source>
        <dbReference type="EMBL" id="CAN94647.1"/>
    </source>
</evidence>
<evidence type="ECO:0000256" key="2">
    <source>
        <dbReference type="SAM" id="MobiDB-lite"/>
    </source>
</evidence>
<feature type="region of interest" description="Disordered" evidence="2">
    <location>
        <begin position="294"/>
        <end position="317"/>
    </location>
</feature>
<dbReference type="InterPro" id="IPR009014">
    <property type="entry name" value="Transketo_C/PFOR_II"/>
</dbReference>
<dbReference type="HOGENOM" id="CLU_042664_0_0_7"/>
<feature type="compositionally biased region" description="Low complexity" evidence="2">
    <location>
        <begin position="107"/>
        <end position="125"/>
    </location>
</feature>
<evidence type="ECO:0000256" key="1">
    <source>
        <dbReference type="ARBA" id="ARBA00023002"/>
    </source>
</evidence>
<evidence type="ECO:0000313" key="6">
    <source>
        <dbReference type="Proteomes" id="UP000002139"/>
    </source>
</evidence>
<feature type="region of interest" description="Disordered" evidence="2">
    <location>
        <begin position="17"/>
        <end position="125"/>
    </location>
</feature>
<feature type="domain" description="Pyruvate:ferredoxin oxidoreductase core" evidence="4">
    <location>
        <begin position="360"/>
        <end position="440"/>
    </location>
</feature>
<organism evidence="5 6">
    <name type="scientific">Sorangium cellulosum (strain So ce56)</name>
    <name type="common">Polyangium cellulosum (strain So ce56)</name>
    <dbReference type="NCBI Taxonomy" id="448385"/>
    <lineage>
        <taxon>Bacteria</taxon>
        <taxon>Pseudomonadati</taxon>
        <taxon>Myxococcota</taxon>
        <taxon>Polyangia</taxon>
        <taxon>Polyangiales</taxon>
        <taxon>Polyangiaceae</taxon>
        <taxon>Sorangium</taxon>
    </lineage>
</organism>
<feature type="domain" description="Pyruvate flavodoxin/ferredoxin oxidoreductase pyrimidine binding" evidence="3">
    <location>
        <begin position="162"/>
        <end position="268"/>
    </location>
</feature>
<evidence type="ECO:0000259" key="3">
    <source>
        <dbReference type="Pfam" id="PF01855"/>
    </source>
</evidence>
<dbReference type="AlphaFoldDB" id="A9F8D8"/>
<dbReference type="SUPFAM" id="SSF52518">
    <property type="entry name" value="Thiamin diphosphate-binding fold (THDP-binding)"/>
    <property type="match status" value="1"/>
</dbReference>
<dbReference type="EMBL" id="AM746676">
    <property type="protein sequence ID" value="CAN94647.1"/>
    <property type="molecule type" value="Genomic_DNA"/>
</dbReference>